<dbReference type="GO" id="GO:0004519">
    <property type="term" value="F:endonuclease activity"/>
    <property type="evidence" value="ECO:0007669"/>
    <property type="project" value="UniProtKB-KW"/>
</dbReference>
<feature type="compositionally biased region" description="Polar residues" evidence="5">
    <location>
        <begin position="626"/>
        <end position="651"/>
    </location>
</feature>
<dbReference type="Proteomes" id="UP000242188">
    <property type="component" value="Unassembled WGS sequence"/>
</dbReference>
<dbReference type="OrthoDB" id="5801062at2759"/>
<dbReference type="EMBL" id="NEDP02076745">
    <property type="protein sequence ID" value="OWF34977.1"/>
    <property type="molecule type" value="Genomic_DNA"/>
</dbReference>
<feature type="region of interest" description="Disordered" evidence="5">
    <location>
        <begin position="458"/>
        <end position="558"/>
    </location>
</feature>
<feature type="region of interest" description="Disordered" evidence="5">
    <location>
        <begin position="137"/>
        <end position="227"/>
    </location>
</feature>
<gene>
    <name evidence="7" type="ORF">KP79_PYT23798</name>
</gene>
<evidence type="ECO:0000313" key="7">
    <source>
        <dbReference type="EMBL" id="OWF34977.1"/>
    </source>
</evidence>
<dbReference type="SMART" id="SM00726">
    <property type="entry name" value="UIM"/>
    <property type="match status" value="1"/>
</dbReference>
<evidence type="ECO:0000313" key="8">
    <source>
        <dbReference type="Proteomes" id="UP000242188"/>
    </source>
</evidence>
<feature type="compositionally biased region" description="Polar residues" evidence="5">
    <location>
        <begin position="148"/>
        <end position="162"/>
    </location>
</feature>
<feature type="region of interest" description="Disordered" evidence="5">
    <location>
        <begin position="386"/>
        <end position="444"/>
    </location>
</feature>
<feature type="compositionally biased region" description="Basic and acidic residues" evidence="5">
    <location>
        <begin position="413"/>
        <end position="439"/>
    </location>
</feature>
<feature type="compositionally biased region" description="Polar residues" evidence="5">
    <location>
        <begin position="735"/>
        <end position="744"/>
    </location>
</feature>
<dbReference type="InterPro" id="IPR003903">
    <property type="entry name" value="UIM_dom"/>
</dbReference>
<keyword evidence="7" id="KW-0540">Nuclease</keyword>
<feature type="coiled-coil region" evidence="4">
    <location>
        <begin position="6"/>
        <end position="54"/>
    </location>
</feature>
<name>A0A210PET0_MIZYE</name>
<keyword evidence="3" id="KW-0539">Nucleus</keyword>
<reference evidence="7 8" key="1">
    <citation type="journal article" date="2017" name="Nat. Ecol. Evol.">
        <title>Scallop genome provides insights into evolution of bilaterian karyotype and development.</title>
        <authorList>
            <person name="Wang S."/>
            <person name="Zhang J."/>
            <person name="Jiao W."/>
            <person name="Li J."/>
            <person name="Xun X."/>
            <person name="Sun Y."/>
            <person name="Guo X."/>
            <person name="Huan P."/>
            <person name="Dong B."/>
            <person name="Zhang L."/>
            <person name="Hu X."/>
            <person name="Sun X."/>
            <person name="Wang J."/>
            <person name="Zhao C."/>
            <person name="Wang Y."/>
            <person name="Wang D."/>
            <person name="Huang X."/>
            <person name="Wang R."/>
            <person name="Lv J."/>
            <person name="Li Y."/>
            <person name="Zhang Z."/>
            <person name="Liu B."/>
            <person name="Lu W."/>
            <person name="Hui Y."/>
            <person name="Liang J."/>
            <person name="Zhou Z."/>
            <person name="Hou R."/>
            <person name="Li X."/>
            <person name="Liu Y."/>
            <person name="Li H."/>
            <person name="Ning X."/>
            <person name="Lin Y."/>
            <person name="Zhao L."/>
            <person name="Xing Q."/>
            <person name="Dou J."/>
            <person name="Li Y."/>
            <person name="Mao J."/>
            <person name="Guo H."/>
            <person name="Dou H."/>
            <person name="Li T."/>
            <person name="Mu C."/>
            <person name="Jiang W."/>
            <person name="Fu Q."/>
            <person name="Fu X."/>
            <person name="Miao Y."/>
            <person name="Liu J."/>
            <person name="Yu Q."/>
            <person name="Li R."/>
            <person name="Liao H."/>
            <person name="Li X."/>
            <person name="Kong Y."/>
            <person name="Jiang Z."/>
            <person name="Chourrout D."/>
            <person name="Li R."/>
            <person name="Bao Z."/>
        </authorList>
    </citation>
    <scope>NUCLEOTIDE SEQUENCE [LARGE SCALE GENOMIC DNA]</scope>
    <source>
        <strain evidence="7 8">PY_sf001</strain>
    </source>
</reference>
<feature type="compositionally biased region" description="Polar residues" evidence="5">
    <location>
        <begin position="386"/>
        <end position="412"/>
    </location>
</feature>
<dbReference type="AlphaFoldDB" id="A0A210PET0"/>
<feature type="compositionally biased region" description="Basic and acidic residues" evidence="5">
    <location>
        <begin position="811"/>
        <end position="821"/>
    </location>
</feature>
<evidence type="ECO:0000256" key="2">
    <source>
        <dbReference type="ARBA" id="ARBA00022763"/>
    </source>
</evidence>
<dbReference type="GO" id="GO:0010792">
    <property type="term" value="P:DNA double-strand break processing involved in repair via single-strand annealing"/>
    <property type="evidence" value="ECO:0007669"/>
    <property type="project" value="TreeGrafter"/>
</dbReference>
<dbReference type="GO" id="GO:0003684">
    <property type="term" value="F:damaged DNA binding"/>
    <property type="evidence" value="ECO:0007669"/>
    <property type="project" value="TreeGrafter"/>
</dbReference>
<dbReference type="STRING" id="6573.A0A210PET0"/>
<keyword evidence="8" id="KW-1185">Reference proteome</keyword>
<keyword evidence="7" id="KW-0378">Hydrolase</keyword>
<feature type="region of interest" description="Disordered" evidence="5">
    <location>
        <begin position="257"/>
        <end position="279"/>
    </location>
</feature>
<dbReference type="PROSITE" id="PS50330">
    <property type="entry name" value="UIM"/>
    <property type="match status" value="1"/>
</dbReference>
<feature type="compositionally biased region" description="Gly residues" evidence="5">
    <location>
        <begin position="267"/>
        <end position="277"/>
    </location>
</feature>
<accession>A0A210PET0</accession>
<comment type="subcellular location">
    <subcellularLocation>
        <location evidence="1">Nucleus</location>
    </subcellularLocation>
</comment>
<feature type="compositionally biased region" description="Polar residues" evidence="5">
    <location>
        <begin position="474"/>
        <end position="498"/>
    </location>
</feature>
<feature type="compositionally biased region" description="Basic and acidic residues" evidence="5">
    <location>
        <begin position="208"/>
        <end position="227"/>
    </location>
</feature>
<sequence length="1115" mass="125570">MERSFNEVYRELAQIHSRELKELKDKTDSWRERFEKLKAQKQKCQDEYHAQRVENRGLCKEVANLLDTVSKLHSREVGVKCTMCETLQKSLDTLRQSYSDSLEEKDRIIALLDARLTEVSGGESLLPKLKLRFSTPKKQDEAKAVSIRPSSRKQSPDSTMRTTPLKDRDMVSVSSDVSGPGGQNKGTKLCLSRGQKRHRYTAETISPDQKRQKIAKRNDSSGGKKEHILVPETCDLYNQSNVSAGSEIVSLDDSLRSPNVYRKRDQGGGQRQGGETGGNVEEVCATDIQIIPETVNFFDAYPSSSEEEEEEEEICTQSTIKRAPSQNYSLRSVLCSPPSSDGEDCPTDMRNVVSRRTMQLSGQSVVMETEEEKRCERRVAKTISDGINVTSNSRSQVSGRCVQQNESITCKGSQREKDSDKCTRSNRDRKQDGPSKQDDMFLSVKPFKRETLLLAQEKLVNGKQNSREERKSTRTSQKTNLQTNSHCQSPSALLQSPITKVGGVQEDSIESPSLLQGSKTEEVGEEPESPSILRGSNLMDDDITIIDSPRSSLKEKTSKRAEELCFKEKLDQVDEDESPCILRSKTRMNSRGSSLSVVSFEPLIPNSKSPKKKALKLGKGSKVELVTSNDDSLSSRQLRQTTLSQVFNNSPPRRRKKKTDSQEEEDLQKAIQLSLRDTERPSSYRIGGDVTEEDVEDTTKENTPPFKKPVIPSKKNRSRHCSSESPLKRAAWTDKGSSMLSGQRSPGKRSSMVHDQRSPGKGSSFVQSQRSPGKGSSIVHGQRSPYKGSTILRGQMSNVIDLDETMSPDSARLEKQSEHKSYFGKKKLSSVDCDALSRNGSMDPNVHLSVLCDEDSELILEKVPTRKQLSFHKQEGAGIKESASVEFDFDEIHVPSLNDSVATLRDFRIDDLEHGDNETESRRLTSTCIDEDSQSIPCSSRSVKFGSRKKRAIVTTGYTLEDTKEKDPGKSEEEQEHVARLNDSFDKVPDKAESKYAFVGVVRKQNERRNLIGYECKECYEYYSAMGLGEEEIKERVQSCSKHRAHYVPPQTPPHFWSIGFPDTQECEERGYLNKEEDMDECDIRPAFRRRRKLKKIFKSKDESEEEENVSDSGS</sequence>
<evidence type="ECO:0000256" key="5">
    <source>
        <dbReference type="SAM" id="MobiDB-lite"/>
    </source>
</evidence>
<evidence type="ECO:0000256" key="3">
    <source>
        <dbReference type="ARBA" id="ARBA00023242"/>
    </source>
</evidence>
<feature type="region of interest" description="Disordered" evidence="5">
    <location>
        <begin position="584"/>
        <end position="821"/>
    </location>
</feature>
<evidence type="ECO:0000259" key="6">
    <source>
        <dbReference type="Pfam" id="PF08573"/>
    </source>
</evidence>
<feature type="compositionally biased region" description="Polar residues" evidence="5">
    <location>
        <begin position="587"/>
        <end position="597"/>
    </location>
</feature>
<comment type="caution">
    <text evidence="7">The sequence shown here is derived from an EMBL/GenBank/DDBJ whole genome shotgun (WGS) entry which is preliminary data.</text>
</comment>
<proteinExistence type="predicted"/>
<keyword evidence="7" id="KW-0255">Endonuclease</keyword>
<evidence type="ECO:0000256" key="1">
    <source>
        <dbReference type="ARBA" id="ARBA00004123"/>
    </source>
</evidence>
<dbReference type="InterPro" id="IPR033316">
    <property type="entry name" value="RBBP8-like"/>
</dbReference>
<keyword evidence="4" id="KW-0175">Coiled coil</keyword>
<dbReference type="GO" id="GO:0005634">
    <property type="term" value="C:nucleus"/>
    <property type="evidence" value="ECO:0007669"/>
    <property type="project" value="UniProtKB-SubCell"/>
</dbReference>
<dbReference type="Pfam" id="PF08573">
    <property type="entry name" value="SAE2"/>
    <property type="match status" value="1"/>
</dbReference>
<dbReference type="InterPro" id="IPR013882">
    <property type="entry name" value="Ctp1_C"/>
</dbReference>
<dbReference type="PANTHER" id="PTHR15107">
    <property type="entry name" value="RETINOBLASTOMA BINDING PROTEIN 8"/>
    <property type="match status" value="1"/>
</dbReference>
<keyword evidence="2" id="KW-0227">DNA damage</keyword>
<dbReference type="PANTHER" id="PTHR15107:SF0">
    <property type="entry name" value="DNA ENDONUCLEASE ACTIVATOR CTP1 C-TERMINAL DOMAIN-CONTAINING PROTEIN"/>
    <property type="match status" value="1"/>
</dbReference>
<feature type="domain" description="DNA endonuclease activator Ctp1 C-terminal" evidence="6">
    <location>
        <begin position="1030"/>
        <end position="1066"/>
    </location>
</feature>
<protein>
    <submittedName>
        <fullName evidence="7">DNA endonuclease RBBP8</fullName>
    </submittedName>
</protein>
<organism evidence="7 8">
    <name type="scientific">Mizuhopecten yessoensis</name>
    <name type="common">Japanese scallop</name>
    <name type="synonym">Patinopecten yessoensis</name>
    <dbReference type="NCBI Taxonomy" id="6573"/>
    <lineage>
        <taxon>Eukaryota</taxon>
        <taxon>Metazoa</taxon>
        <taxon>Spiralia</taxon>
        <taxon>Lophotrochozoa</taxon>
        <taxon>Mollusca</taxon>
        <taxon>Bivalvia</taxon>
        <taxon>Autobranchia</taxon>
        <taxon>Pteriomorphia</taxon>
        <taxon>Pectinida</taxon>
        <taxon>Pectinoidea</taxon>
        <taxon>Pectinidae</taxon>
        <taxon>Mizuhopecten</taxon>
    </lineage>
</organism>
<evidence type="ECO:0000256" key="4">
    <source>
        <dbReference type="SAM" id="Coils"/>
    </source>
</evidence>